<reference evidence="8 9" key="1">
    <citation type="submission" date="2019-02" db="EMBL/GenBank/DDBJ databases">
        <title>Deep-cultivation of Planctomycetes and their phenomic and genomic characterization uncovers novel biology.</title>
        <authorList>
            <person name="Wiegand S."/>
            <person name="Jogler M."/>
            <person name="Boedeker C."/>
            <person name="Pinto D."/>
            <person name="Vollmers J."/>
            <person name="Rivas-Marin E."/>
            <person name="Kohn T."/>
            <person name="Peeters S.H."/>
            <person name="Heuer A."/>
            <person name="Rast P."/>
            <person name="Oberbeckmann S."/>
            <person name="Bunk B."/>
            <person name="Jeske O."/>
            <person name="Meyerdierks A."/>
            <person name="Storesund J.E."/>
            <person name="Kallscheuer N."/>
            <person name="Luecker S."/>
            <person name="Lage O.M."/>
            <person name="Pohl T."/>
            <person name="Merkel B.J."/>
            <person name="Hornburger P."/>
            <person name="Mueller R.-W."/>
            <person name="Bruemmer F."/>
            <person name="Labrenz M."/>
            <person name="Spormann A.M."/>
            <person name="Op den Camp H."/>
            <person name="Overmann J."/>
            <person name="Amann R."/>
            <person name="Jetten M.S.M."/>
            <person name="Mascher T."/>
            <person name="Medema M.H."/>
            <person name="Devos D.P."/>
            <person name="Kaster A.-K."/>
            <person name="Ovreas L."/>
            <person name="Rohde M."/>
            <person name="Galperin M.Y."/>
            <person name="Jogler C."/>
        </authorList>
    </citation>
    <scope>NUCLEOTIDE SEQUENCE [LARGE SCALE GENOMIC DNA]</scope>
    <source>
        <strain evidence="8 9">HG66A1</strain>
    </source>
</reference>
<dbReference type="AlphaFoldDB" id="A0A517PV42"/>
<dbReference type="GO" id="GO:0004065">
    <property type="term" value="F:arylsulfatase activity"/>
    <property type="evidence" value="ECO:0007669"/>
    <property type="project" value="TreeGrafter"/>
</dbReference>
<keyword evidence="9" id="KW-1185">Reference proteome</keyword>
<dbReference type="PANTHER" id="PTHR42693:SF42">
    <property type="entry name" value="ARYLSULFATASE G"/>
    <property type="match status" value="1"/>
</dbReference>
<dbReference type="SUPFAM" id="SSF53649">
    <property type="entry name" value="Alkaline phosphatase-like"/>
    <property type="match status" value="1"/>
</dbReference>
<dbReference type="InterPro" id="IPR000917">
    <property type="entry name" value="Sulfatase_N"/>
</dbReference>
<dbReference type="PANTHER" id="PTHR42693">
    <property type="entry name" value="ARYLSULFATASE FAMILY MEMBER"/>
    <property type="match status" value="1"/>
</dbReference>
<evidence type="ECO:0000256" key="2">
    <source>
        <dbReference type="ARBA" id="ARBA00008779"/>
    </source>
</evidence>
<name>A0A517PV42_9PLAN</name>
<keyword evidence="5 8" id="KW-0378">Hydrolase</keyword>
<evidence type="ECO:0000256" key="3">
    <source>
        <dbReference type="ARBA" id="ARBA00022723"/>
    </source>
</evidence>
<dbReference type="EMBL" id="CP036266">
    <property type="protein sequence ID" value="QDT23235.1"/>
    <property type="molecule type" value="Genomic_DNA"/>
</dbReference>
<organism evidence="8 9">
    <name type="scientific">Gimesia chilikensis</name>
    <dbReference type="NCBI Taxonomy" id="2605989"/>
    <lineage>
        <taxon>Bacteria</taxon>
        <taxon>Pseudomonadati</taxon>
        <taxon>Planctomycetota</taxon>
        <taxon>Planctomycetia</taxon>
        <taxon>Planctomycetales</taxon>
        <taxon>Planctomycetaceae</taxon>
        <taxon>Gimesia</taxon>
    </lineage>
</organism>
<dbReference type="GO" id="GO:0046872">
    <property type="term" value="F:metal ion binding"/>
    <property type="evidence" value="ECO:0007669"/>
    <property type="project" value="UniProtKB-KW"/>
</dbReference>
<sequence>MPRLIELRIQALLYCLLLILGGFTFCRTSLAEDSRRPNIVMIISDDQTYRDFGFMGNRQIKTPQIDQLAAQSARFVNGYLPTSVCSPSLATLLTGLYPHQSGIHYNHPPPGNSAFNRMTSRKEYEQTRSPAFQLIQSVDTLPRLLAAHGYRCLQTGKFWEGHYRNAGFTEGMTIFEPVPGQTFGGNRKLANGTLAAHGNGDWGLKIGRETMQPIYDFVKDCEKESTPWLVWYAPYLPHQPHDSPQKYFDLYRDQPGVKKNEIAYYASCTEFDDTVGDLVRFVEKEANVKNTLFLFVIDNGWTPGERPMQPRENYHHTKASKRSPFEDGLRSPILIRWDGVTQPATLTELVSSIDVVPTLLNAAGLKKEAQRLPGVNLLPAAEGKEALPADRAVYGAIFPGDASSLKHPERDVAHRWVRQGNLKLITSHNANAQGKTWNNYTRGDVLYDVVKDPGETNNLIDDPQFKVPQQTLRELLNQWWNPES</sequence>
<evidence type="ECO:0000313" key="8">
    <source>
        <dbReference type="EMBL" id="QDT23235.1"/>
    </source>
</evidence>
<evidence type="ECO:0000256" key="5">
    <source>
        <dbReference type="ARBA" id="ARBA00022801"/>
    </source>
</evidence>
<evidence type="ECO:0000256" key="4">
    <source>
        <dbReference type="ARBA" id="ARBA00022729"/>
    </source>
</evidence>
<keyword evidence="6" id="KW-0106">Calcium</keyword>
<dbReference type="InterPro" id="IPR050738">
    <property type="entry name" value="Sulfatase"/>
</dbReference>
<accession>A0A517PV42</accession>
<dbReference type="EC" id="3.1.6.6" evidence="8"/>
<keyword evidence="3" id="KW-0479">Metal-binding</keyword>
<evidence type="ECO:0000259" key="7">
    <source>
        <dbReference type="Pfam" id="PF00884"/>
    </source>
</evidence>
<dbReference type="Gene3D" id="3.40.720.10">
    <property type="entry name" value="Alkaline Phosphatase, subunit A"/>
    <property type="match status" value="1"/>
</dbReference>
<keyword evidence="4" id="KW-0732">Signal</keyword>
<protein>
    <submittedName>
        <fullName evidence="8">Choline-sulfatase</fullName>
        <ecNumber evidence="8">3.1.6.6</ecNumber>
    </submittedName>
</protein>
<dbReference type="Pfam" id="PF00884">
    <property type="entry name" value="Sulfatase"/>
    <property type="match status" value="1"/>
</dbReference>
<comment type="similarity">
    <text evidence="2">Belongs to the sulfatase family.</text>
</comment>
<proteinExistence type="inferred from homology"/>
<evidence type="ECO:0000256" key="6">
    <source>
        <dbReference type="ARBA" id="ARBA00022837"/>
    </source>
</evidence>
<dbReference type="OrthoDB" id="246867at2"/>
<dbReference type="RefSeq" id="WP_145190336.1">
    <property type="nucleotide sequence ID" value="NZ_CP036266.1"/>
</dbReference>
<feature type="domain" description="Sulfatase N-terminal" evidence="7">
    <location>
        <begin position="37"/>
        <end position="364"/>
    </location>
</feature>
<dbReference type="Proteomes" id="UP000320421">
    <property type="component" value="Chromosome"/>
</dbReference>
<dbReference type="InterPro" id="IPR017850">
    <property type="entry name" value="Alkaline_phosphatase_core_sf"/>
</dbReference>
<gene>
    <name evidence="8" type="primary">betC_6</name>
    <name evidence="8" type="ORF">HG66A1_50520</name>
</gene>
<evidence type="ECO:0000313" key="9">
    <source>
        <dbReference type="Proteomes" id="UP000320421"/>
    </source>
</evidence>
<comment type="cofactor">
    <cofactor evidence="1">
        <name>Ca(2+)</name>
        <dbReference type="ChEBI" id="CHEBI:29108"/>
    </cofactor>
</comment>
<dbReference type="GO" id="GO:0047753">
    <property type="term" value="F:choline-sulfatase activity"/>
    <property type="evidence" value="ECO:0007669"/>
    <property type="project" value="UniProtKB-EC"/>
</dbReference>
<dbReference type="Gene3D" id="3.30.1120.10">
    <property type="match status" value="1"/>
</dbReference>
<evidence type="ECO:0000256" key="1">
    <source>
        <dbReference type="ARBA" id="ARBA00001913"/>
    </source>
</evidence>